<proteinExistence type="predicted"/>
<dbReference type="AlphaFoldDB" id="A0AAV7WD53"/>
<feature type="compositionally biased region" description="Polar residues" evidence="1">
    <location>
        <begin position="47"/>
        <end position="56"/>
    </location>
</feature>
<dbReference type="EMBL" id="JANPWB010000002">
    <property type="protein sequence ID" value="KAJ1210225.1"/>
    <property type="molecule type" value="Genomic_DNA"/>
</dbReference>
<comment type="caution">
    <text evidence="2">The sequence shown here is derived from an EMBL/GenBank/DDBJ whole genome shotgun (WGS) entry which is preliminary data.</text>
</comment>
<feature type="region of interest" description="Disordered" evidence="1">
    <location>
        <begin position="1"/>
        <end position="21"/>
    </location>
</feature>
<sequence>MLGTSPHSLASMSSAPGPTGFQWQWRSDSLHGVYYRYISFDPTSRPGTFTDASVSGAQRPLPRNVPEGGTATPLVLKVVQHPAMDVARERHPAPVSNSGALTPHTSLTTIRQGFETMDGTWRG</sequence>
<organism evidence="2 3">
    <name type="scientific">Pleurodeles waltl</name>
    <name type="common">Iberian ribbed newt</name>
    <dbReference type="NCBI Taxonomy" id="8319"/>
    <lineage>
        <taxon>Eukaryota</taxon>
        <taxon>Metazoa</taxon>
        <taxon>Chordata</taxon>
        <taxon>Craniata</taxon>
        <taxon>Vertebrata</taxon>
        <taxon>Euteleostomi</taxon>
        <taxon>Amphibia</taxon>
        <taxon>Batrachia</taxon>
        <taxon>Caudata</taxon>
        <taxon>Salamandroidea</taxon>
        <taxon>Salamandridae</taxon>
        <taxon>Pleurodelinae</taxon>
        <taxon>Pleurodeles</taxon>
    </lineage>
</organism>
<dbReference type="Proteomes" id="UP001066276">
    <property type="component" value="Chromosome 1_2"/>
</dbReference>
<accession>A0AAV7WD53</accession>
<protein>
    <submittedName>
        <fullName evidence="2">Uncharacterized protein</fullName>
    </submittedName>
</protein>
<reference evidence="2" key="1">
    <citation type="journal article" date="2022" name="bioRxiv">
        <title>Sequencing and chromosome-scale assembly of the giantPleurodeles waltlgenome.</title>
        <authorList>
            <person name="Brown T."/>
            <person name="Elewa A."/>
            <person name="Iarovenko S."/>
            <person name="Subramanian E."/>
            <person name="Araus A.J."/>
            <person name="Petzold A."/>
            <person name="Susuki M."/>
            <person name="Suzuki K.-i.T."/>
            <person name="Hayashi T."/>
            <person name="Toyoda A."/>
            <person name="Oliveira C."/>
            <person name="Osipova E."/>
            <person name="Leigh N.D."/>
            <person name="Simon A."/>
            <person name="Yun M.H."/>
        </authorList>
    </citation>
    <scope>NUCLEOTIDE SEQUENCE</scope>
    <source>
        <strain evidence="2">20211129_DDA</strain>
        <tissue evidence="2">Liver</tissue>
    </source>
</reference>
<gene>
    <name evidence="2" type="ORF">NDU88_005593</name>
</gene>
<evidence type="ECO:0000256" key="1">
    <source>
        <dbReference type="SAM" id="MobiDB-lite"/>
    </source>
</evidence>
<evidence type="ECO:0000313" key="2">
    <source>
        <dbReference type="EMBL" id="KAJ1210225.1"/>
    </source>
</evidence>
<name>A0AAV7WD53_PLEWA</name>
<feature type="region of interest" description="Disordered" evidence="1">
    <location>
        <begin position="47"/>
        <end position="69"/>
    </location>
</feature>
<evidence type="ECO:0000313" key="3">
    <source>
        <dbReference type="Proteomes" id="UP001066276"/>
    </source>
</evidence>
<keyword evidence="3" id="KW-1185">Reference proteome</keyword>